<accession>A0A518J1J8</accession>
<dbReference type="PANTHER" id="PTHR41795:SF1">
    <property type="entry name" value="EXOPOLYSACCHARIDE SYNTHESIS PROTEIN"/>
    <property type="match status" value="1"/>
</dbReference>
<dbReference type="PANTHER" id="PTHR41795">
    <property type="entry name" value="EXOPOLYSACCHARIDE SYNTHESIS PROTEIN"/>
    <property type="match status" value="1"/>
</dbReference>
<protein>
    <submittedName>
        <fullName evidence="2">Exopolysaccharide synthesis, ExoD</fullName>
    </submittedName>
</protein>
<keyword evidence="1" id="KW-1133">Transmembrane helix</keyword>
<sequence length="210" mass="22822">MSEGSYRSTIRRSHGVEQNVPNAPLSTILRRIDSLTKEQETISFGNALDAAGQHSFAPILLTIGLIMMAPGPADIPGVPVVLGVLIIIVAAQILIGRKHVWVPQWIERRKIRSKRVHTMIDHVMPWAQRLDRITKPRYSWLLRHAGGGIVAIACILIALTTPLLEFVPMSANVAGAAIATFALALLSKDGLLAGVAIFFSVAMVAWGLFH</sequence>
<dbReference type="PIRSF" id="PIRSF033239">
    <property type="entry name" value="ExoD"/>
    <property type="match status" value="1"/>
</dbReference>
<proteinExistence type="predicted"/>
<feature type="transmembrane region" description="Helical" evidence="1">
    <location>
        <begin position="166"/>
        <end position="186"/>
    </location>
</feature>
<gene>
    <name evidence="2" type="ORF">Mal33_52360</name>
</gene>
<keyword evidence="1" id="KW-0472">Membrane</keyword>
<dbReference type="InterPro" id="IPR010331">
    <property type="entry name" value="ExoD"/>
</dbReference>
<evidence type="ECO:0000256" key="1">
    <source>
        <dbReference type="SAM" id="Phobius"/>
    </source>
</evidence>
<keyword evidence="3" id="KW-1185">Reference proteome</keyword>
<feature type="transmembrane region" description="Helical" evidence="1">
    <location>
        <begin position="75"/>
        <end position="95"/>
    </location>
</feature>
<evidence type="ECO:0000313" key="3">
    <source>
        <dbReference type="Proteomes" id="UP000316770"/>
    </source>
</evidence>
<reference evidence="2 3" key="1">
    <citation type="submission" date="2019-02" db="EMBL/GenBank/DDBJ databases">
        <title>Deep-cultivation of Planctomycetes and their phenomic and genomic characterization uncovers novel biology.</title>
        <authorList>
            <person name="Wiegand S."/>
            <person name="Jogler M."/>
            <person name="Boedeker C."/>
            <person name="Pinto D."/>
            <person name="Vollmers J."/>
            <person name="Rivas-Marin E."/>
            <person name="Kohn T."/>
            <person name="Peeters S.H."/>
            <person name="Heuer A."/>
            <person name="Rast P."/>
            <person name="Oberbeckmann S."/>
            <person name="Bunk B."/>
            <person name="Jeske O."/>
            <person name="Meyerdierks A."/>
            <person name="Storesund J.E."/>
            <person name="Kallscheuer N."/>
            <person name="Luecker S."/>
            <person name="Lage O.M."/>
            <person name="Pohl T."/>
            <person name="Merkel B.J."/>
            <person name="Hornburger P."/>
            <person name="Mueller R.-W."/>
            <person name="Bruemmer F."/>
            <person name="Labrenz M."/>
            <person name="Spormann A.M."/>
            <person name="Op den Camp H."/>
            <person name="Overmann J."/>
            <person name="Amann R."/>
            <person name="Jetten M.S.M."/>
            <person name="Mascher T."/>
            <person name="Medema M.H."/>
            <person name="Devos D.P."/>
            <person name="Kaster A.-K."/>
            <person name="Ovreas L."/>
            <person name="Rohde M."/>
            <person name="Galperin M.Y."/>
            <person name="Jogler C."/>
        </authorList>
    </citation>
    <scope>NUCLEOTIDE SEQUENCE [LARGE SCALE GENOMIC DNA]</scope>
    <source>
        <strain evidence="2 3">Mal33</strain>
    </source>
</reference>
<keyword evidence="1" id="KW-0812">Transmembrane</keyword>
<evidence type="ECO:0000313" key="2">
    <source>
        <dbReference type="EMBL" id="QDV59208.1"/>
    </source>
</evidence>
<dbReference type="EMBL" id="CP036318">
    <property type="protein sequence ID" value="QDV59208.1"/>
    <property type="molecule type" value="Genomic_DNA"/>
</dbReference>
<dbReference type="AlphaFoldDB" id="A0A518J1J8"/>
<dbReference type="Pfam" id="PF06055">
    <property type="entry name" value="ExoD"/>
    <property type="match status" value="1"/>
</dbReference>
<organism evidence="2 3">
    <name type="scientific">Rosistilla oblonga</name>
    <dbReference type="NCBI Taxonomy" id="2527990"/>
    <lineage>
        <taxon>Bacteria</taxon>
        <taxon>Pseudomonadati</taxon>
        <taxon>Planctomycetota</taxon>
        <taxon>Planctomycetia</taxon>
        <taxon>Pirellulales</taxon>
        <taxon>Pirellulaceae</taxon>
        <taxon>Rosistilla</taxon>
    </lineage>
</organism>
<name>A0A518J1J8_9BACT</name>
<feature type="transmembrane region" description="Helical" evidence="1">
    <location>
        <begin position="191"/>
        <end position="209"/>
    </location>
</feature>
<dbReference type="Proteomes" id="UP000316770">
    <property type="component" value="Chromosome"/>
</dbReference>
<feature type="transmembrane region" description="Helical" evidence="1">
    <location>
        <begin position="140"/>
        <end position="160"/>
    </location>
</feature>